<dbReference type="SUPFAM" id="SSF63825">
    <property type="entry name" value="YWTD domain"/>
    <property type="match status" value="1"/>
</dbReference>
<name>A0AAU9JSA1_9CILI</name>
<dbReference type="AlphaFoldDB" id="A0AAU9JSA1"/>
<feature type="chain" id="PRO_5043661652" description="Glutamine cyclotransferase" evidence="1">
    <location>
        <begin position="17"/>
        <end position="268"/>
    </location>
</feature>
<keyword evidence="3" id="KW-1185">Reference proteome</keyword>
<dbReference type="Pfam" id="PF05096">
    <property type="entry name" value="Glu_cyclase_2"/>
    <property type="match status" value="1"/>
</dbReference>
<sequence>MFFSFFLYLPYFLTNAQEKVAVHDFRVVNTYPHSKQDFTQGFLVKGNSIYQSTGLYGRSELQHLHLTNNTKIKSKALNKKHFGEGLTEWNNKLFQLTWKENVMMVYDINTFDLIETVKYPAALKEGWGICSDGTYLYISDGSHKIYVMNPADYSIIKTILVTSLGQRITRINELEWVDGEIWANIWYAHYIIRIDPSTGKINSWVNLTGLEQDGEYSSWNAGEVLNGIAYDNGKIYVTGKNWAHIYEIELGKITVLEQIPINSRKDLK</sequence>
<gene>
    <name evidence="2" type="ORF">BSTOLATCC_MIC43451</name>
</gene>
<proteinExistence type="predicted"/>
<evidence type="ECO:0000313" key="2">
    <source>
        <dbReference type="EMBL" id="CAG9327412.1"/>
    </source>
</evidence>
<protein>
    <recommendedName>
        <fullName evidence="4">Glutamine cyclotransferase</fullName>
    </recommendedName>
</protein>
<reference evidence="2" key="1">
    <citation type="submission" date="2021-09" db="EMBL/GenBank/DDBJ databases">
        <authorList>
            <consortium name="AG Swart"/>
            <person name="Singh M."/>
            <person name="Singh A."/>
            <person name="Seah K."/>
            <person name="Emmerich C."/>
        </authorList>
    </citation>
    <scope>NUCLEOTIDE SEQUENCE</scope>
    <source>
        <strain evidence="2">ATCC30299</strain>
    </source>
</reference>
<accession>A0AAU9JSA1</accession>
<dbReference type="PANTHER" id="PTHR31270:SF1">
    <property type="entry name" value="GLUTAMINYL-PEPTIDE CYCLOTRANSFERASE"/>
    <property type="match status" value="1"/>
</dbReference>
<dbReference type="Proteomes" id="UP001162131">
    <property type="component" value="Unassembled WGS sequence"/>
</dbReference>
<dbReference type="InterPro" id="IPR015943">
    <property type="entry name" value="WD40/YVTN_repeat-like_dom_sf"/>
</dbReference>
<comment type="caution">
    <text evidence="2">The sequence shown here is derived from an EMBL/GenBank/DDBJ whole genome shotgun (WGS) entry which is preliminary data.</text>
</comment>
<dbReference type="Gene3D" id="2.130.10.10">
    <property type="entry name" value="YVTN repeat-like/Quinoprotein amine dehydrogenase"/>
    <property type="match status" value="1"/>
</dbReference>
<dbReference type="EMBL" id="CAJZBQ010000043">
    <property type="protein sequence ID" value="CAG9327412.1"/>
    <property type="molecule type" value="Genomic_DNA"/>
</dbReference>
<dbReference type="PANTHER" id="PTHR31270">
    <property type="entry name" value="GLUTAMINYL-PEPTIDE CYCLOTRANSFERASE"/>
    <property type="match status" value="1"/>
</dbReference>
<organism evidence="2 3">
    <name type="scientific">Blepharisma stoltei</name>
    <dbReference type="NCBI Taxonomy" id="1481888"/>
    <lineage>
        <taxon>Eukaryota</taxon>
        <taxon>Sar</taxon>
        <taxon>Alveolata</taxon>
        <taxon>Ciliophora</taxon>
        <taxon>Postciliodesmatophora</taxon>
        <taxon>Heterotrichea</taxon>
        <taxon>Heterotrichida</taxon>
        <taxon>Blepharismidae</taxon>
        <taxon>Blepharisma</taxon>
    </lineage>
</organism>
<feature type="signal peptide" evidence="1">
    <location>
        <begin position="1"/>
        <end position="16"/>
    </location>
</feature>
<evidence type="ECO:0008006" key="4">
    <source>
        <dbReference type="Google" id="ProtNLM"/>
    </source>
</evidence>
<evidence type="ECO:0000256" key="1">
    <source>
        <dbReference type="SAM" id="SignalP"/>
    </source>
</evidence>
<dbReference type="GO" id="GO:0016603">
    <property type="term" value="F:glutaminyl-peptide cyclotransferase activity"/>
    <property type="evidence" value="ECO:0007669"/>
    <property type="project" value="InterPro"/>
</dbReference>
<evidence type="ECO:0000313" key="3">
    <source>
        <dbReference type="Proteomes" id="UP001162131"/>
    </source>
</evidence>
<keyword evidence="1" id="KW-0732">Signal</keyword>
<dbReference type="InterPro" id="IPR007788">
    <property type="entry name" value="QCT"/>
</dbReference>